<evidence type="ECO:0000256" key="4">
    <source>
        <dbReference type="ARBA" id="ARBA00022728"/>
    </source>
</evidence>
<evidence type="ECO:0000256" key="1">
    <source>
        <dbReference type="ARBA" id="ARBA00004123"/>
    </source>
</evidence>
<keyword evidence="6" id="KW-0508">mRNA splicing</keyword>
<evidence type="ECO:0008006" key="12">
    <source>
        <dbReference type="Google" id="ProtNLM"/>
    </source>
</evidence>
<reference evidence="10" key="2">
    <citation type="submission" date="2020-08" db="EMBL/GenBank/DDBJ databases">
        <title>Plant Genome Project.</title>
        <authorList>
            <person name="Zhang R.-G."/>
        </authorList>
    </citation>
    <scope>NUCLEOTIDE SEQUENCE</scope>
    <source>
        <strain evidence="10">Huo1</strain>
        <tissue evidence="10">Leaf</tissue>
    </source>
</reference>
<evidence type="ECO:0000256" key="7">
    <source>
        <dbReference type="ARBA" id="ARBA00023242"/>
    </source>
</evidence>
<dbReference type="AlphaFoldDB" id="A0A8X8XMZ7"/>
<dbReference type="Pfam" id="PF23231">
    <property type="entry name" value="HAT_Syf1_CNRKL1_C"/>
    <property type="match status" value="2"/>
</dbReference>
<sequence>MVAVTTERDFSVVFDAYSQFEETVLSVKMKNMDYDDEQGFWFKDENDVDMLLDRYEHLIHRSSELVNNVQLRQNPHNVRACVRVRIFQGNPTKQILTYAEAARTVDPFKAVGKPHTLWVAFAKLYETHGDVSNARAIFDKAVQVDYNAVDHLANVWCEWAEMELGHKKFKTAHNLMKRATYEPSAQIKWRAEMYGITKTREIFEQAINGSELADEDVKVMCLRYTQVEENLGEIDRGRALYKHASQFADPRFDHEVWNKWGEFEMVHGNEDTATVYASFRLDTGDQDLIETIDLVECARSRLDQECINYSAGRLVAERGKLNPTDESIVIFFSFLLNSGDKFEHVKVTKYPEAGMGVPEVKHYKTAMIEQLPDVSMLLRLHY</sequence>
<dbReference type="InterPro" id="IPR003107">
    <property type="entry name" value="HAT"/>
</dbReference>
<keyword evidence="5" id="KW-0677">Repeat</keyword>
<evidence type="ECO:0000256" key="5">
    <source>
        <dbReference type="ARBA" id="ARBA00022737"/>
    </source>
</evidence>
<dbReference type="InterPro" id="IPR045075">
    <property type="entry name" value="Syf1-like"/>
</dbReference>
<dbReference type="InterPro" id="IPR055430">
    <property type="entry name" value="HAT_Syf1_CNRKL1_C"/>
</dbReference>
<dbReference type="GO" id="GO:0000349">
    <property type="term" value="P:generation of catalytic spliceosome for first transesterification step"/>
    <property type="evidence" value="ECO:0007669"/>
    <property type="project" value="TreeGrafter"/>
</dbReference>
<keyword evidence="11" id="KW-1185">Reference proteome</keyword>
<keyword evidence="7" id="KW-0539">Nucleus</keyword>
<dbReference type="GO" id="GO:0000974">
    <property type="term" value="C:Prp19 complex"/>
    <property type="evidence" value="ECO:0007669"/>
    <property type="project" value="TreeGrafter"/>
</dbReference>
<keyword evidence="3" id="KW-0507">mRNA processing</keyword>
<dbReference type="FunFam" id="1.25.40.10:FF:000137">
    <property type="entry name" value="Pre-mRNA-splicing factor syf1"/>
    <property type="match status" value="1"/>
</dbReference>
<dbReference type="PANTHER" id="PTHR11246:SF5">
    <property type="entry name" value="PRE-MRNA-SPLICING FACTOR SYF1"/>
    <property type="match status" value="1"/>
</dbReference>
<dbReference type="InterPro" id="IPR056350">
    <property type="entry name" value="HAT_Syf1_central"/>
</dbReference>
<dbReference type="Pfam" id="PF23220">
    <property type="entry name" value="HAT_Syf1_M"/>
    <property type="match status" value="1"/>
</dbReference>
<dbReference type="GO" id="GO:0071007">
    <property type="term" value="C:U2-type catalytic step 2 spliceosome"/>
    <property type="evidence" value="ECO:0007669"/>
    <property type="project" value="TreeGrafter"/>
</dbReference>
<dbReference type="SUPFAM" id="SSF48452">
    <property type="entry name" value="TPR-like"/>
    <property type="match status" value="1"/>
</dbReference>
<comment type="caution">
    <text evidence="10">The sequence shown here is derived from an EMBL/GenBank/DDBJ whole genome shotgun (WGS) entry which is preliminary data.</text>
</comment>
<evidence type="ECO:0000256" key="3">
    <source>
        <dbReference type="ARBA" id="ARBA00022664"/>
    </source>
</evidence>
<reference evidence="10" key="1">
    <citation type="submission" date="2018-01" db="EMBL/GenBank/DDBJ databases">
        <authorList>
            <person name="Mao J.F."/>
        </authorList>
    </citation>
    <scope>NUCLEOTIDE SEQUENCE</scope>
    <source>
        <strain evidence="10">Huo1</strain>
        <tissue evidence="10">Leaf</tissue>
    </source>
</reference>
<dbReference type="Proteomes" id="UP000298416">
    <property type="component" value="Unassembled WGS sequence"/>
</dbReference>
<dbReference type="InterPro" id="IPR011990">
    <property type="entry name" value="TPR-like_helical_dom_sf"/>
</dbReference>
<accession>A0A8X8XMZ7</accession>
<evidence type="ECO:0000259" key="8">
    <source>
        <dbReference type="Pfam" id="PF23220"/>
    </source>
</evidence>
<dbReference type="Gene3D" id="1.25.40.10">
    <property type="entry name" value="Tetratricopeptide repeat domain"/>
    <property type="match status" value="1"/>
</dbReference>
<evidence type="ECO:0000313" key="11">
    <source>
        <dbReference type="Proteomes" id="UP000298416"/>
    </source>
</evidence>
<feature type="domain" description="Pre-mRNA-splicing factor SYF1 central HAT repeats" evidence="8">
    <location>
        <begin position="1"/>
        <end position="105"/>
    </location>
</feature>
<feature type="domain" description="Pre-mRNA-splicing factor Syf1/CRNKL1-like C-terminal HAT-repeats" evidence="9">
    <location>
        <begin position="107"/>
        <end position="186"/>
    </location>
</feature>
<evidence type="ECO:0000259" key="9">
    <source>
        <dbReference type="Pfam" id="PF23231"/>
    </source>
</evidence>
<feature type="domain" description="Pre-mRNA-splicing factor Syf1/CRNKL1-like C-terminal HAT-repeats" evidence="9">
    <location>
        <begin position="187"/>
        <end position="273"/>
    </location>
</feature>
<comment type="subcellular location">
    <subcellularLocation>
        <location evidence="1">Nucleus</location>
    </subcellularLocation>
</comment>
<dbReference type="GO" id="GO:0071014">
    <property type="term" value="C:post-mRNA release spliceosomal complex"/>
    <property type="evidence" value="ECO:0007669"/>
    <property type="project" value="TreeGrafter"/>
</dbReference>
<dbReference type="EMBL" id="PNBA02000007">
    <property type="protein sequence ID" value="KAG6417360.1"/>
    <property type="molecule type" value="Genomic_DNA"/>
</dbReference>
<name>A0A8X8XMZ7_SALSN</name>
<gene>
    <name evidence="10" type="ORF">SASPL_119514</name>
</gene>
<dbReference type="SMART" id="SM00386">
    <property type="entry name" value="HAT"/>
    <property type="match status" value="2"/>
</dbReference>
<protein>
    <recommendedName>
        <fullName evidence="12">Pre-mRNA-splicing factor SYF1</fullName>
    </recommendedName>
</protein>
<evidence type="ECO:0000256" key="2">
    <source>
        <dbReference type="ARBA" id="ARBA00008644"/>
    </source>
</evidence>
<organism evidence="10">
    <name type="scientific">Salvia splendens</name>
    <name type="common">Scarlet sage</name>
    <dbReference type="NCBI Taxonomy" id="180675"/>
    <lineage>
        <taxon>Eukaryota</taxon>
        <taxon>Viridiplantae</taxon>
        <taxon>Streptophyta</taxon>
        <taxon>Embryophyta</taxon>
        <taxon>Tracheophyta</taxon>
        <taxon>Spermatophyta</taxon>
        <taxon>Magnoliopsida</taxon>
        <taxon>eudicotyledons</taxon>
        <taxon>Gunneridae</taxon>
        <taxon>Pentapetalae</taxon>
        <taxon>asterids</taxon>
        <taxon>lamiids</taxon>
        <taxon>Lamiales</taxon>
        <taxon>Lamiaceae</taxon>
        <taxon>Nepetoideae</taxon>
        <taxon>Mentheae</taxon>
        <taxon>Salviinae</taxon>
        <taxon>Salvia</taxon>
        <taxon>Salvia subgen. Calosphace</taxon>
        <taxon>core Calosphace</taxon>
    </lineage>
</organism>
<evidence type="ECO:0000313" key="10">
    <source>
        <dbReference type="EMBL" id="KAG6417360.1"/>
    </source>
</evidence>
<dbReference type="PANTHER" id="PTHR11246">
    <property type="entry name" value="PRE-MRNA SPLICING FACTOR"/>
    <property type="match status" value="1"/>
</dbReference>
<keyword evidence="4" id="KW-0747">Spliceosome</keyword>
<proteinExistence type="inferred from homology"/>
<evidence type="ECO:0000256" key="6">
    <source>
        <dbReference type="ARBA" id="ARBA00023187"/>
    </source>
</evidence>
<comment type="similarity">
    <text evidence="2">Belongs to the crooked-neck family.</text>
</comment>